<dbReference type="InterPro" id="IPR010730">
    <property type="entry name" value="HET"/>
</dbReference>
<comment type="caution">
    <text evidence="2">The sequence shown here is derived from an EMBL/GenBank/DDBJ whole genome shotgun (WGS) entry which is preliminary data.</text>
</comment>
<proteinExistence type="predicted"/>
<dbReference type="EMBL" id="ML978163">
    <property type="protein sequence ID" value="KAF2034029.1"/>
    <property type="molecule type" value="Genomic_DNA"/>
</dbReference>
<feature type="domain" description="Heterokaryon incompatibility" evidence="1">
    <location>
        <begin position="21"/>
        <end position="105"/>
    </location>
</feature>
<evidence type="ECO:0000259" key="1">
    <source>
        <dbReference type="Pfam" id="PF06985"/>
    </source>
</evidence>
<keyword evidence="3" id="KW-1185">Reference proteome</keyword>
<sequence>MCLLNTLTLKLESFVGQPPKYAILSHTWADEEVLLQDMQDLAKASKKEGYSKLHSCCQLAAEDGFRYVWIDTCCIDKTSSAELSEAINSMFAYYRSSAVCYVYLEKIFPGIPPGSLTAQNLENTRWISRGWTLQELIAPADVRFYDRNWNYCGTKQDLSAALSRVTNINEDVLSMSEPHEHICVAERMSWVSTRQTTRPEDIAYCWFGIFDVQLPVLYGRGRGEGVSETTGRDHQIHYRSVCSGVEGTWAIVEQARRVSKFPSNVRPPSHHHLSPSSY</sequence>
<reference evidence="2" key="1">
    <citation type="journal article" date="2020" name="Stud. Mycol.">
        <title>101 Dothideomycetes genomes: a test case for predicting lifestyles and emergence of pathogens.</title>
        <authorList>
            <person name="Haridas S."/>
            <person name="Albert R."/>
            <person name="Binder M."/>
            <person name="Bloem J."/>
            <person name="Labutti K."/>
            <person name="Salamov A."/>
            <person name="Andreopoulos B."/>
            <person name="Baker S."/>
            <person name="Barry K."/>
            <person name="Bills G."/>
            <person name="Bluhm B."/>
            <person name="Cannon C."/>
            <person name="Castanera R."/>
            <person name="Culley D."/>
            <person name="Daum C."/>
            <person name="Ezra D."/>
            <person name="Gonzalez J."/>
            <person name="Henrissat B."/>
            <person name="Kuo A."/>
            <person name="Liang C."/>
            <person name="Lipzen A."/>
            <person name="Lutzoni F."/>
            <person name="Magnuson J."/>
            <person name="Mondo S."/>
            <person name="Nolan M."/>
            <person name="Ohm R."/>
            <person name="Pangilinan J."/>
            <person name="Park H.-J."/>
            <person name="Ramirez L."/>
            <person name="Alfaro M."/>
            <person name="Sun H."/>
            <person name="Tritt A."/>
            <person name="Yoshinaga Y."/>
            <person name="Zwiers L.-H."/>
            <person name="Turgeon B."/>
            <person name="Goodwin S."/>
            <person name="Spatafora J."/>
            <person name="Crous P."/>
            <person name="Grigoriev I."/>
        </authorList>
    </citation>
    <scope>NUCLEOTIDE SEQUENCE</scope>
    <source>
        <strain evidence="2">CBS 110217</strain>
    </source>
</reference>
<dbReference type="PANTHER" id="PTHR10622:SF10">
    <property type="entry name" value="HET DOMAIN-CONTAINING PROTEIN"/>
    <property type="match status" value="1"/>
</dbReference>
<dbReference type="Proteomes" id="UP000799777">
    <property type="component" value="Unassembled WGS sequence"/>
</dbReference>
<evidence type="ECO:0000313" key="2">
    <source>
        <dbReference type="EMBL" id="KAF2034029.1"/>
    </source>
</evidence>
<dbReference type="Pfam" id="PF06985">
    <property type="entry name" value="HET"/>
    <property type="match status" value="1"/>
</dbReference>
<organism evidence="2 3">
    <name type="scientific">Setomelanomma holmii</name>
    <dbReference type="NCBI Taxonomy" id="210430"/>
    <lineage>
        <taxon>Eukaryota</taxon>
        <taxon>Fungi</taxon>
        <taxon>Dikarya</taxon>
        <taxon>Ascomycota</taxon>
        <taxon>Pezizomycotina</taxon>
        <taxon>Dothideomycetes</taxon>
        <taxon>Pleosporomycetidae</taxon>
        <taxon>Pleosporales</taxon>
        <taxon>Pleosporineae</taxon>
        <taxon>Phaeosphaeriaceae</taxon>
        <taxon>Setomelanomma</taxon>
    </lineage>
</organism>
<evidence type="ECO:0000313" key="3">
    <source>
        <dbReference type="Proteomes" id="UP000799777"/>
    </source>
</evidence>
<protein>
    <submittedName>
        <fullName evidence="2">HET-domain-containing protein</fullName>
    </submittedName>
</protein>
<dbReference type="AlphaFoldDB" id="A0A9P4HI69"/>
<accession>A0A9P4HI69</accession>
<dbReference type="OrthoDB" id="20872at2759"/>
<name>A0A9P4HI69_9PLEO</name>
<gene>
    <name evidence="2" type="ORF">EK21DRAFT_108444</name>
</gene>
<dbReference type="PANTHER" id="PTHR10622">
    <property type="entry name" value="HET DOMAIN-CONTAINING PROTEIN"/>
    <property type="match status" value="1"/>
</dbReference>